<name>A0ACD0WPF6_CLALS</name>
<evidence type="ECO:0000313" key="1">
    <source>
        <dbReference type="EMBL" id="QFZ29432.1"/>
    </source>
</evidence>
<dbReference type="EMBL" id="CP038488">
    <property type="protein sequence ID" value="QFZ29432.1"/>
    <property type="molecule type" value="Genomic_DNA"/>
</dbReference>
<organism evidence="1 2">
    <name type="scientific">Clavispora lusitaniae</name>
    <name type="common">Candida lusitaniae</name>
    <dbReference type="NCBI Taxonomy" id="36911"/>
    <lineage>
        <taxon>Eukaryota</taxon>
        <taxon>Fungi</taxon>
        <taxon>Dikarya</taxon>
        <taxon>Ascomycota</taxon>
        <taxon>Saccharomycotina</taxon>
        <taxon>Pichiomycetes</taxon>
        <taxon>Metschnikowiaceae</taxon>
        <taxon>Clavispora</taxon>
    </lineage>
</organism>
<accession>A0ACD0WPF6</accession>
<evidence type="ECO:0000313" key="2">
    <source>
        <dbReference type="Proteomes" id="UP000326582"/>
    </source>
</evidence>
<reference evidence="2" key="1">
    <citation type="journal article" date="2019" name="MBio">
        <title>Comparative genomics for the elucidation of multidrug resistance (MDR) in Candida lusitaniae.</title>
        <authorList>
            <person name="Kannan A."/>
            <person name="Asner S.A."/>
            <person name="Trachsel E."/>
            <person name="Kelly S."/>
            <person name="Parker J."/>
            <person name="Sanglard D."/>
        </authorList>
    </citation>
    <scope>NUCLEOTIDE SEQUENCE [LARGE SCALE GENOMIC DNA]</scope>
    <source>
        <strain evidence="2">P1</strain>
    </source>
</reference>
<protein>
    <submittedName>
        <fullName evidence="1">Suppressor protein</fullName>
    </submittedName>
</protein>
<proteinExistence type="predicted"/>
<dbReference type="Proteomes" id="UP000326582">
    <property type="component" value="Chromosome 5"/>
</dbReference>
<sequence length="312" mass="34264">MKERDSFQNGQRAITRQWKNPRLKKRHTYPPDKRTAGSGGTGVSKVRAIVTVTTHQKKMKNFSDNPLYPDKQNNLYALLGNDVEDDVPAPAPKEIVKKTTSSKKADVPPPSADPARAKKQGKKVTGNEAAFKNKPHNKDVSAPTSTPPKHQKKAFDRHSRTGKTDSKKKVRQAWGGDDKRELEDETAAAGDAAAELAAEGQTGASAGPAAKSLQEYLAELQKAEAQLEGRRPARQANQGAEDKWTAGEKIEKQTLPFFESQSEKKVKQKATKPKKFLDFNAVFTDSPAPRSAKKPFKKDGKPAVDDKNFPSL</sequence>
<keyword evidence="2" id="KW-1185">Reference proteome</keyword>
<gene>
    <name evidence="1" type="ORF">EJF14_50672</name>
</gene>